<dbReference type="PIRSF" id="PIRSF021700">
    <property type="entry name" value="3_dmu_93_MTrfase"/>
    <property type="match status" value="1"/>
</dbReference>
<evidence type="ECO:0000313" key="1">
    <source>
        <dbReference type="EMBL" id="ATZ28397.1"/>
    </source>
</evidence>
<accession>A0A2K8PNT0</accession>
<dbReference type="InterPro" id="IPR029068">
    <property type="entry name" value="Glyas_Bleomycin-R_OHBP_Dase"/>
</dbReference>
<reference evidence="1 2" key="1">
    <citation type="submission" date="2017-11" db="EMBL/GenBank/DDBJ databases">
        <title>Complete genome sequence of Streptomyces lavendulae subsp. lavendulae CCM 3239 (formerly 'Streptomyces aureofaciens CCM 3239'), the producer of the angucycline-type antibiotic auricin.</title>
        <authorList>
            <person name="Busche T."/>
            <person name="Novakova R."/>
            <person name="Al'Dilaimi A."/>
            <person name="Homerova D."/>
            <person name="Feckova L."/>
            <person name="Rezuchova B."/>
            <person name="Mingyar E."/>
            <person name="Csolleiova D."/>
            <person name="Bekeova C."/>
            <person name="Winkler A."/>
            <person name="Sevcikova B."/>
            <person name="Kalinowski J."/>
            <person name="Kormanec J."/>
            <person name="Ruckert C."/>
        </authorList>
    </citation>
    <scope>NUCLEOTIDE SEQUENCE [LARGE SCALE GENOMIC DNA]</scope>
    <source>
        <strain evidence="1 2">CCM 3239</strain>
    </source>
</reference>
<dbReference type="InterPro" id="IPR009725">
    <property type="entry name" value="3_dmu_93_MTrfase"/>
</dbReference>
<dbReference type="GeneID" id="49387606"/>
<protein>
    <submittedName>
        <fullName evidence="1">3-demethylubiquinone-9 3-methyltransferase</fullName>
    </submittedName>
</protein>
<keyword evidence="2" id="KW-1185">Reference proteome</keyword>
<keyword evidence="1" id="KW-0808">Transferase</keyword>
<dbReference type="CDD" id="cd06588">
    <property type="entry name" value="PhnB_like"/>
    <property type="match status" value="1"/>
</dbReference>
<gene>
    <name evidence="1" type="ORF">SLAV_33125</name>
</gene>
<dbReference type="GO" id="GO:0032259">
    <property type="term" value="P:methylation"/>
    <property type="evidence" value="ECO:0007669"/>
    <property type="project" value="UniProtKB-KW"/>
</dbReference>
<dbReference type="AlphaFoldDB" id="A0A2K8PNT0"/>
<keyword evidence="1" id="KW-0830">Ubiquinone</keyword>
<dbReference type="Gene3D" id="3.10.180.10">
    <property type="entry name" value="2,3-Dihydroxybiphenyl 1,2-Dioxygenase, domain 1"/>
    <property type="match status" value="1"/>
</dbReference>
<dbReference type="KEGG" id="slx:SLAV_33125"/>
<dbReference type="RefSeq" id="WP_030231455.1">
    <property type="nucleotide sequence ID" value="NZ_CP024985.1"/>
</dbReference>
<proteinExistence type="predicted"/>
<name>A0A2K8PNT0_STRLA</name>
<dbReference type="Pfam" id="PF06983">
    <property type="entry name" value="3-dmu-9_3-mt"/>
    <property type="match status" value="1"/>
</dbReference>
<organism evidence="1 2">
    <name type="scientific">Streptomyces lavendulae subsp. lavendulae</name>
    <dbReference type="NCBI Taxonomy" id="58340"/>
    <lineage>
        <taxon>Bacteria</taxon>
        <taxon>Bacillati</taxon>
        <taxon>Actinomycetota</taxon>
        <taxon>Actinomycetes</taxon>
        <taxon>Kitasatosporales</taxon>
        <taxon>Streptomycetaceae</taxon>
        <taxon>Streptomyces</taxon>
    </lineage>
</organism>
<dbReference type="OrthoDB" id="9806473at2"/>
<dbReference type="SUPFAM" id="SSF54593">
    <property type="entry name" value="Glyoxalase/Bleomycin resistance protein/Dihydroxybiphenyl dioxygenase"/>
    <property type="match status" value="1"/>
</dbReference>
<dbReference type="InterPro" id="IPR028973">
    <property type="entry name" value="PhnB-like"/>
</dbReference>
<dbReference type="PANTHER" id="PTHR33990">
    <property type="entry name" value="PROTEIN YJDN-RELATED"/>
    <property type="match status" value="1"/>
</dbReference>
<dbReference type="GO" id="GO:0008168">
    <property type="term" value="F:methyltransferase activity"/>
    <property type="evidence" value="ECO:0007669"/>
    <property type="project" value="UniProtKB-KW"/>
</dbReference>
<dbReference type="PANTHER" id="PTHR33990:SF2">
    <property type="entry name" value="PHNB-LIKE DOMAIN-CONTAINING PROTEIN"/>
    <property type="match status" value="1"/>
</dbReference>
<evidence type="ECO:0000313" key="2">
    <source>
        <dbReference type="Proteomes" id="UP000231791"/>
    </source>
</evidence>
<dbReference type="Proteomes" id="UP000231791">
    <property type="component" value="Chromosome"/>
</dbReference>
<sequence length="160" mass="17385">MASNGFTTCLWFDGDAEAAADHYLSVFKDGRRGRTARYNEAGPGTPGAVMVVEFEINGQKFIGLNGGPQFPFTEAVSFQIHCRDEAEADYYWDALTKDGGEEGACGWLKDRFGVSWQVIPPGVIDLIADPDPARAARATAVMMKMKKLDAAAMRRAAEEG</sequence>
<dbReference type="EMBL" id="CP024985">
    <property type="protein sequence ID" value="ATZ28397.1"/>
    <property type="molecule type" value="Genomic_DNA"/>
</dbReference>
<keyword evidence="1" id="KW-0489">Methyltransferase</keyword>